<keyword evidence="2" id="KW-0808">Transferase</keyword>
<dbReference type="AlphaFoldDB" id="A0A934QJD9"/>
<keyword evidence="8" id="KW-1185">Reference proteome</keyword>
<comment type="caution">
    <text evidence="7">The sequence shown here is derived from an EMBL/GenBank/DDBJ whole genome shotgun (WGS) entry which is preliminary data.</text>
</comment>
<gene>
    <name evidence="7" type="ORF">CKO21_11095</name>
</gene>
<sequence>MSEHVQTYAPRPSSLVILLGRLASLVRYRFFLYAGLLPYLLGAAWAWAMLGTFDGTLFWIGLGGIVLSVVGVEAFNEYFDSRMGTDRVFDPEDTPPMSSAVLWLGVAAFAGALAVGLYLTWLTGWPILLYAGLGGMAAAFYVAPPIRFAYLGLGETVIALSYGPLMVLGSLHLQVQRFDADVIGPALLAALVPGFLIMALAVTNAIPDFHQDRLVGKRNLVVRLGRARAVWLYNGLAALALAVVVVGVAGGVFPWPTLAALAAAPLLWRSLQCARTTWQTPRAFLPAVRAIVRCYLVTTVLFTLGLLSQPWLAG</sequence>
<protein>
    <submittedName>
        <fullName evidence="7">Prenyltransferase</fullName>
    </submittedName>
</protein>
<dbReference type="PANTHER" id="PTHR13929">
    <property type="entry name" value="1,4-DIHYDROXY-2-NAPHTHOATE OCTAPRENYLTRANSFERASE"/>
    <property type="match status" value="1"/>
</dbReference>
<dbReference type="PANTHER" id="PTHR13929:SF0">
    <property type="entry name" value="UBIA PRENYLTRANSFERASE DOMAIN-CONTAINING PROTEIN 1"/>
    <property type="match status" value="1"/>
</dbReference>
<name>A0A934QJD9_9PROT</name>
<dbReference type="Pfam" id="PF01040">
    <property type="entry name" value="UbiA"/>
    <property type="match status" value="1"/>
</dbReference>
<dbReference type="RefSeq" id="WP_027289008.1">
    <property type="nucleotide sequence ID" value="NZ_NRRE01000026.1"/>
</dbReference>
<evidence type="ECO:0000256" key="6">
    <source>
        <dbReference type="SAM" id="Phobius"/>
    </source>
</evidence>
<feature type="transmembrane region" description="Helical" evidence="6">
    <location>
        <begin position="227"/>
        <end position="246"/>
    </location>
</feature>
<reference evidence="7" key="2">
    <citation type="journal article" date="2020" name="Microorganisms">
        <title>Osmotic Adaptation and Compatible Solute Biosynthesis of Phototrophic Bacteria as Revealed from Genome Analyses.</title>
        <authorList>
            <person name="Imhoff J.F."/>
            <person name="Rahn T."/>
            <person name="Kunzel S."/>
            <person name="Keller A."/>
            <person name="Neulinger S.C."/>
        </authorList>
    </citation>
    <scope>NUCLEOTIDE SEQUENCE</scope>
    <source>
        <strain evidence="7">DSM 9154</strain>
    </source>
</reference>
<proteinExistence type="predicted"/>
<feature type="transmembrane region" description="Helical" evidence="6">
    <location>
        <begin position="183"/>
        <end position="206"/>
    </location>
</feature>
<dbReference type="GO" id="GO:0004659">
    <property type="term" value="F:prenyltransferase activity"/>
    <property type="evidence" value="ECO:0007669"/>
    <property type="project" value="InterPro"/>
</dbReference>
<dbReference type="GO" id="GO:0016020">
    <property type="term" value="C:membrane"/>
    <property type="evidence" value="ECO:0007669"/>
    <property type="project" value="UniProtKB-SubCell"/>
</dbReference>
<dbReference type="GO" id="GO:0009234">
    <property type="term" value="P:menaquinone biosynthetic process"/>
    <property type="evidence" value="ECO:0007669"/>
    <property type="project" value="TreeGrafter"/>
</dbReference>
<feature type="transmembrane region" description="Helical" evidence="6">
    <location>
        <begin position="30"/>
        <end position="50"/>
    </location>
</feature>
<evidence type="ECO:0000256" key="2">
    <source>
        <dbReference type="ARBA" id="ARBA00022679"/>
    </source>
</evidence>
<keyword evidence="4 6" id="KW-1133">Transmembrane helix</keyword>
<dbReference type="GO" id="GO:0042371">
    <property type="term" value="P:vitamin K biosynthetic process"/>
    <property type="evidence" value="ECO:0007669"/>
    <property type="project" value="TreeGrafter"/>
</dbReference>
<feature type="transmembrane region" description="Helical" evidence="6">
    <location>
        <begin position="100"/>
        <end position="121"/>
    </location>
</feature>
<dbReference type="EMBL" id="NRRE01000026">
    <property type="protein sequence ID" value="MBK1697787.1"/>
    <property type="molecule type" value="Genomic_DNA"/>
</dbReference>
<dbReference type="InterPro" id="IPR000537">
    <property type="entry name" value="UbiA_prenyltransferase"/>
</dbReference>
<feature type="transmembrane region" description="Helical" evidence="6">
    <location>
        <begin position="292"/>
        <end position="312"/>
    </location>
</feature>
<feature type="transmembrane region" description="Helical" evidence="6">
    <location>
        <begin position="252"/>
        <end position="271"/>
    </location>
</feature>
<accession>A0A934QJD9</accession>
<evidence type="ECO:0000313" key="7">
    <source>
        <dbReference type="EMBL" id="MBK1697787.1"/>
    </source>
</evidence>
<comment type="subcellular location">
    <subcellularLocation>
        <location evidence="1">Membrane</location>
        <topology evidence="1">Multi-pass membrane protein</topology>
    </subcellularLocation>
</comment>
<dbReference type="PIRSF" id="PIRSF005355">
    <property type="entry name" value="UBIAD1"/>
    <property type="match status" value="1"/>
</dbReference>
<organism evidence="7 8">
    <name type="scientific">Rhodovibrio salinarum</name>
    <dbReference type="NCBI Taxonomy" id="1087"/>
    <lineage>
        <taxon>Bacteria</taxon>
        <taxon>Pseudomonadati</taxon>
        <taxon>Pseudomonadota</taxon>
        <taxon>Alphaproteobacteria</taxon>
        <taxon>Rhodospirillales</taxon>
        <taxon>Rhodovibrionaceae</taxon>
        <taxon>Rhodovibrio</taxon>
    </lineage>
</organism>
<feature type="transmembrane region" description="Helical" evidence="6">
    <location>
        <begin position="56"/>
        <end position="79"/>
    </location>
</feature>
<evidence type="ECO:0000256" key="4">
    <source>
        <dbReference type="ARBA" id="ARBA00022989"/>
    </source>
</evidence>
<feature type="transmembrane region" description="Helical" evidence="6">
    <location>
        <begin position="127"/>
        <end position="143"/>
    </location>
</feature>
<keyword evidence="3 6" id="KW-0812">Transmembrane</keyword>
<evidence type="ECO:0000256" key="1">
    <source>
        <dbReference type="ARBA" id="ARBA00004141"/>
    </source>
</evidence>
<evidence type="ECO:0000256" key="3">
    <source>
        <dbReference type="ARBA" id="ARBA00022692"/>
    </source>
</evidence>
<dbReference type="CDD" id="cd13962">
    <property type="entry name" value="PT_UbiA_UBIAD1"/>
    <property type="match status" value="1"/>
</dbReference>
<dbReference type="InterPro" id="IPR026046">
    <property type="entry name" value="UBIAD1"/>
</dbReference>
<reference evidence="7" key="1">
    <citation type="submission" date="2017-08" db="EMBL/GenBank/DDBJ databases">
        <authorList>
            <person name="Imhoff J.F."/>
            <person name="Rahn T."/>
            <person name="Kuenzel S."/>
            <person name="Neulinger S.C."/>
        </authorList>
    </citation>
    <scope>NUCLEOTIDE SEQUENCE</scope>
    <source>
        <strain evidence="7">DSM 9154</strain>
    </source>
</reference>
<dbReference type="Proteomes" id="UP000778970">
    <property type="component" value="Unassembled WGS sequence"/>
</dbReference>
<evidence type="ECO:0000313" key="8">
    <source>
        <dbReference type="Proteomes" id="UP000778970"/>
    </source>
</evidence>
<keyword evidence="5 6" id="KW-0472">Membrane</keyword>
<evidence type="ECO:0000256" key="5">
    <source>
        <dbReference type="ARBA" id="ARBA00023136"/>
    </source>
</evidence>
<feature type="transmembrane region" description="Helical" evidence="6">
    <location>
        <begin position="150"/>
        <end position="171"/>
    </location>
</feature>